<evidence type="ECO:0000313" key="3">
    <source>
        <dbReference type="Proteomes" id="UP000588112"/>
    </source>
</evidence>
<protein>
    <submittedName>
        <fullName evidence="2">ABC-2 type transport system permease protein</fullName>
    </submittedName>
</protein>
<reference evidence="2 3" key="1">
    <citation type="submission" date="2020-08" db="EMBL/GenBank/DDBJ databases">
        <title>Sequencing the genomes of 1000 actinobacteria strains.</title>
        <authorList>
            <person name="Klenk H.-P."/>
        </authorList>
    </citation>
    <scope>NUCLEOTIDE SEQUENCE [LARGE SCALE GENOMIC DNA]</scope>
    <source>
        <strain evidence="2 3">DSM 45790</strain>
    </source>
</reference>
<dbReference type="GO" id="GO:0140359">
    <property type="term" value="F:ABC-type transporter activity"/>
    <property type="evidence" value="ECO:0007669"/>
    <property type="project" value="InterPro"/>
</dbReference>
<feature type="transmembrane region" description="Helical" evidence="1">
    <location>
        <begin position="20"/>
        <end position="39"/>
    </location>
</feature>
<proteinExistence type="predicted"/>
<evidence type="ECO:0000313" key="2">
    <source>
        <dbReference type="EMBL" id="MBB5625917.1"/>
    </source>
</evidence>
<dbReference type="PANTHER" id="PTHR37305">
    <property type="entry name" value="INTEGRAL MEMBRANE PROTEIN-RELATED"/>
    <property type="match status" value="1"/>
</dbReference>
<feature type="transmembrane region" description="Helical" evidence="1">
    <location>
        <begin position="143"/>
        <end position="164"/>
    </location>
</feature>
<keyword evidence="1" id="KW-0812">Transmembrane</keyword>
<accession>A0A7W8Z1W5</accession>
<feature type="transmembrane region" description="Helical" evidence="1">
    <location>
        <begin position="51"/>
        <end position="71"/>
    </location>
</feature>
<keyword evidence="1" id="KW-0472">Membrane</keyword>
<name>A0A7W8Z1W5_9ACTN</name>
<dbReference type="PANTHER" id="PTHR37305:SF1">
    <property type="entry name" value="MEMBRANE PROTEIN"/>
    <property type="match status" value="1"/>
</dbReference>
<dbReference type="GO" id="GO:0005886">
    <property type="term" value="C:plasma membrane"/>
    <property type="evidence" value="ECO:0007669"/>
    <property type="project" value="UniProtKB-SubCell"/>
</dbReference>
<feature type="transmembrane region" description="Helical" evidence="1">
    <location>
        <begin position="220"/>
        <end position="244"/>
    </location>
</feature>
<dbReference type="Proteomes" id="UP000588112">
    <property type="component" value="Unassembled WGS sequence"/>
</dbReference>
<evidence type="ECO:0000256" key="1">
    <source>
        <dbReference type="SAM" id="Phobius"/>
    </source>
</evidence>
<sequence>MRAALHAEWTKTRTLAGSLWLLLGAVALTVAVSVVVTSVMNRGGRVDVTRLSLTGVALGQALVAVLAVLAISGEYGSGTIRATLAATPRRGAVLTAKAVTLTGVVAAAGTVAVLGSLLAARLILPGRGHPAPTLADGPTLRAAAGSVLYLVLVALLSLGVATAVRDSATGIGIVLGMLYLFPVLSQAIGDPHGQRLLERIGPMTAGLAVQATTDLRDLPIAPWAGLGVLAIWSAAALLAGALSLRLRDA</sequence>
<keyword evidence="3" id="KW-1185">Reference proteome</keyword>
<gene>
    <name evidence="2" type="ORF">BJ981_001616</name>
</gene>
<feature type="transmembrane region" description="Helical" evidence="1">
    <location>
        <begin position="171"/>
        <end position="189"/>
    </location>
</feature>
<organism evidence="2 3">
    <name type="scientific">Sphaerisporangium krabiense</name>
    <dbReference type="NCBI Taxonomy" id="763782"/>
    <lineage>
        <taxon>Bacteria</taxon>
        <taxon>Bacillati</taxon>
        <taxon>Actinomycetota</taxon>
        <taxon>Actinomycetes</taxon>
        <taxon>Streptosporangiales</taxon>
        <taxon>Streptosporangiaceae</taxon>
        <taxon>Sphaerisporangium</taxon>
    </lineage>
</organism>
<dbReference type="AlphaFoldDB" id="A0A7W8Z1W5"/>
<dbReference type="RefSeq" id="WP_184609471.1">
    <property type="nucleotide sequence ID" value="NZ_BOOS01000037.1"/>
</dbReference>
<keyword evidence="1" id="KW-1133">Transmembrane helix</keyword>
<comment type="caution">
    <text evidence="2">The sequence shown here is derived from an EMBL/GenBank/DDBJ whole genome shotgun (WGS) entry which is preliminary data.</text>
</comment>
<dbReference type="EMBL" id="JACHBR010000001">
    <property type="protein sequence ID" value="MBB5625917.1"/>
    <property type="molecule type" value="Genomic_DNA"/>
</dbReference>
<feature type="transmembrane region" description="Helical" evidence="1">
    <location>
        <begin position="98"/>
        <end position="123"/>
    </location>
</feature>